<comment type="similarity">
    <text evidence="1">Belongs to the multicopper oxidase family.</text>
</comment>
<evidence type="ECO:0000259" key="2">
    <source>
        <dbReference type="Pfam" id="PF07731"/>
    </source>
</evidence>
<evidence type="ECO:0000313" key="5">
    <source>
        <dbReference type="Proteomes" id="UP000635387"/>
    </source>
</evidence>
<dbReference type="CDD" id="cd13890">
    <property type="entry name" value="CuRO_3_CueO_FtsP"/>
    <property type="match status" value="1"/>
</dbReference>
<dbReference type="Pfam" id="PF07731">
    <property type="entry name" value="Cu-oxidase_2"/>
    <property type="match status" value="1"/>
</dbReference>
<dbReference type="InterPro" id="IPR008972">
    <property type="entry name" value="Cupredoxin"/>
</dbReference>
<protein>
    <submittedName>
        <fullName evidence="4">Multicopper oxidase</fullName>
    </submittedName>
</protein>
<dbReference type="InterPro" id="IPR011707">
    <property type="entry name" value="Cu-oxidase-like_N"/>
</dbReference>
<evidence type="ECO:0000256" key="1">
    <source>
        <dbReference type="ARBA" id="ARBA00010609"/>
    </source>
</evidence>
<feature type="domain" description="Plastocyanin-like" evidence="2">
    <location>
        <begin position="360"/>
        <end position="485"/>
    </location>
</feature>
<dbReference type="InterPro" id="IPR011706">
    <property type="entry name" value="Cu-oxidase_C"/>
</dbReference>
<dbReference type="PANTHER" id="PTHR48267">
    <property type="entry name" value="CUPREDOXIN SUPERFAMILY PROTEIN"/>
    <property type="match status" value="1"/>
</dbReference>
<proteinExistence type="inferred from homology"/>
<evidence type="ECO:0000313" key="4">
    <source>
        <dbReference type="EMBL" id="GHH28282.1"/>
    </source>
</evidence>
<dbReference type="InterPro" id="IPR045087">
    <property type="entry name" value="Cu-oxidase_fam"/>
</dbReference>
<dbReference type="InterPro" id="IPR006311">
    <property type="entry name" value="TAT_signal"/>
</dbReference>
<evidence type="ECO:0000259" key="3">
    <source>
        <dbReference type="Pfam" id="PF07732"/>
    </source>
</evidence>
<gene>
    <name evidence="4" type="ORF">GCM10017790_58860</name>
</gene>
<comment type="caution">
    <text evidence="4">The sequence shown here is derived from an EMBL/GenBank/DDBJ whole genome shotgun (WGS) entry which is preliminary data.</text>
</comment>
<feature type="domain" description="Plastocyanin-like" evidence="3">
    <location>
        <begin position="65"/>
        <end position="179"/>
    </location>
</feature>
<reference evidence="5" key="1">
    <citation type="journal article" date="2019" name="Int. J. Syst. Evol. Microbiol.">
        <title>The Global Catalogue of Microorganisms (GCM) 10K type strain sequencing project: providing services to taxonomists for standard genome sequencing and annotation.</title>
        <authorList>
            <consortium name="The Broad Institute Genomics Platform"/>
            <consortium name="The Broad Institute Genome Sequencing Center for Infectious Disease"/>
            <person name="Wu L."/>
            <person name="Ma J."/>
        </authorList>
    </citation>
    <scope>NUCLEOTIDE SEQUENCE [LARGE SCALE GENOMIC DNA]</scope>
    <source>
        <strain evidence="5">CGMCC 4.7683</strain>
    </source>
</reference>
<dbReference type="Proteomes" id="UP000635387">
    <property type="component" value="Unassembled WGS sequence"/>
</dbReference>
<sequence>MLNRRDVLKLGSAAGAAMLFPAGRLASALSDDPPMPAPFSMPLSLPPDLMPVHRTSTTDFYEVEISETEHEILPGTRTRLLTYNGSFPGPTIRATRGRETVIRHTNRMGKPATVHLHGANVPASSDGHPLDPIAPGTSRVYRYPNHQAAATLWYHDHTHHAESEQVYRGLAGAYLLSDPVGRRLPLPSGRYDIPLLIRDAKFGGDGRLVYRYDDYLNRPTILVNGRPQPYLDVERRVYRLRLVNCSNLEPFRFTLTEGASFLQIASDGGFLPVPAMRREIDLWPSERAEVVVDFRSVRPGSQVVLENSIAADDLKRPIMQFRVGGGGPSGIVARASSAEGFLRGLGIRDWPIEAPPRRTPSKHRRFVLSADPNTHEFHINGRGFDPERVDATIEHGATEIWEIVNGDGALGIPHAMHLHLVQFQILDRNGHPEPSYDAYPKDTVRTNPGDVVRIQATFDGYTGRYPFHCHFMDHSSHSMMGQFEVVR</sequence>
<dbReference type="Pfam" id="PF07732">
    <property type="entry name" value="Cu-oxidase_3"/>
    <property type="match status" value="1"/>
</dbReference>
<dbReference type="PANTHER" id="PTHR48267:SF1">
    <property type="entry name" value="BILIRUBIN OXIDASE"/>
    <property type="match status" value="1"/>
</dbReference>
<keyword evidence="5" id="KW-1185">Reference proteome</keyword>
<dbReference type="PROSITE" id="PS51318">
    <property type="entry name" value="TAT"/>
    <property type="match status" value="1"/>
</dbReference>
<dbReference type="RefSeq" id="WP_191257645.1">
    <property type="nucleotide sequence ID" value="NZ_BNAY01000007.1"/>
</dbReference>
<name>A0ABQ3LWT3_9PSEU</name>
<accession>A0ABQ3LWT3</accession>
<organism evidence="4 5">
    <name type="scientific">Amycolatopsis oliviviridis</name>
    <dbReference type="NCBI Taxonomy" id="1471590"/>
    <lineage>
        <taxon>Bacteria</taxon>
        <taxon>Bacillati</taxon>
        <taxon>Actinomycetota</taxon>
        <taxon>Actinomycetes</taxon>
        <taxon>Pseudonocardiales</taxon>
        <taxon>Pseudonocardiaceae</taxon>
        <taxon>Amycolatopsis</taxon>
    </lineage>
</organism>
<dbReference type="SUPFAM" id="SSF49503">
    <property type="entry name" value="Cupredoxins"/>
    <property type="match status" value="3"/>
</dbReference>
<dbReference type="Gene3D" id="2.60.40.420">
    <property type="entry name" value="Cupredoxins - blue copper proteins"/>
    <property type="match status" value="3"/>
</dbReference>
<dbReference type="EMBL" id="BNAY01000007">
    <property type="protein sequence ID" value="GHH28282.1"/>
    <property type="molecule type" value="Genomic_DNA"/>
</dbReference>